<accession>A0A238V2T4</accession>
<evidence type="ECO:0000313" key="2">
    <source>
        <dbReference type="Proteomes" id="UP000198348"/>
    </source>
</evidence>
<sequence length="50" mass="5582">MEVGPVGIGHRERGGRQLMREFPVNDSGLYCRIARVHVIRTECPLFPGAC</sequence>
<name>A0A238V2T4_9PSEU</name>
<dbReference type="AlphaFoldDB" id="A0A238V2T4"/>
<organism evidence="1 2">
    <name type="scientific">Haloechinothrix alba</name>
    <dbReference type="NCBI Taxonomy" id="664784"/>
    <lineage>
        <taxon>Bacteria</taxon>
        <taxon>Bacillati</taxon>
        <taxon>Actinomycetota</taxon>
        <taxon>Actinomycetes</taxon>
        <taxon>Pseudonocardiales</taxon>
        <taxon>Pseudonocardiaceae</taxon>
        <taxon>Haloechinothrix</taxon>
    </lineage>
</organism>
<proteinExistence type="predicted"/>
<gene>
    <name evidence="1" type="ORF">SAMN06265360_101234</name>
</gene>
<dbReference type="Proteomes" id="UP000198348">
    <property type="component" value="Unassembled WGS sequence"/>
</dbReference>
<reference evidence="1 2" key="1">
    <citation type="submission" date="2017-06" db="EMBL/GenBank/DDBJ databases">
        <authorList>
            <person name="Kim H.J."/>
            <person name="Triplett B.A."/>
        </authorList>
    </citation>
    <scope>NUCLEOTIDE SEQUENCE [LARGE SCALE GENOMIC DNA]</scope>
    <source>
        <strain evidence="1 2">DSM 45207</strain>
    </source>
</reference>
<evidence type="ECO:0000313" key="1">
    <source>
        <dbReference type="EMBL" id="SNR28586.1"/>
    </source>
</evidence>
<protein>
    <submittedName>
        <fullName evidence="1">Uncharacterized protein</fullName>
    </submittedName>
</protein>
<keyword evidence="2" id="KW-1185">Reference proteome</keyword>
<dbReference type="EMBL" id="FZNW01000001">
    <property type="protein sequence ID" value="SNR28586.1"/>
    <property type="molecule type" value="Genomic_DNA"/>
</dbReference>